<evidence type="ECO:0000313" key="3">
    <source>
        <dbReference type="Proteomes" id="UP001327093"/>
    </source>
</evidence>
<organism evidence="2 3">
    <name type="scientific">Saccharopolyspora mangrovi</name>
    <dbReference type="NCBI Taxonomy" id="3082379"/>
    <lineage>
        <taxon>Bacteria</taxon>
        <taxon>Bacillati</taxon>
        <taxon>Actinomycetota</taxon>
        <taxon>Actinomycetes</taxon>
        <taxon>Pseudonocardiales</taxon>
        <taxon>Pseudonocardiaceae</taxon>
        <taxon>Saccharopolyspora</taxon>
    </lineage>
</organism>
<dbReference type="Gene3D" id="3.20.20.140">
    <property type="entry name" value="Metal-dependent hydrolases"/>
    <property type="match status" value="1"/>
</dbReference>
<comment type="caution">
    <text evidence="2">The sequence shown here is derived from an EMBL/GenBank/DDBJ whole genome shotgun (WGS) entry which is preliminary data.</text>
</comment>
<keyword evidence="3" id="KW-1185">Reference proteome</keyword>
<sequence length="263" mass="29458">MTTVDSHAHVFHRGLPLTPGRRYTPDYDATWHDYLDVLDAHGVGKALLVQPSFLGTDNTYLLETLRERPDRFRGVIVVDTGHPTAAAGAAPAMHDAGVRGIRLNLVGTATTAPSGPGWDTLANRMADLGWHLEVQASGEQWDTLAPHLRRWPSPVVIDHVGLPQGQEDPQWKRVLDLATLPHVWIKLSGFYRSPAGAATTAARQIKDNAGVERLLWGSDWPWTRYERDRRYDQLLHEPATVLDTPADIERVRNHNPARLLDWH</sequence>
<dbReference type="Proteomes" id="UP001327093">
    <property type="component" value="Unassembled WGS sequence"/>
</dbReference>
<evidence type="ECO:0000313" key="2">
    <source>
        <dbReference type="EMBL" id="MEB3369775.1"/>
    </source>
</evidence>
<dbReference type="InterPro" id="IPR006680">
    <property type="entry name" value="Amidohydro-rel"/>
</dbReference>
<dbReference type="RefSeq" id="WP_324267259.1">
    <property type="nucleotide sequence ID" value="NZ_JAWLNX010000014.1"/>
</dbReference>
<evidence type="ECO:0000259" key="1">
    <source>
        <dbReference type="Pfam" id="PF04909"/>
    </source>
</evidence>
<dbReference type="InterPro" id="IPR032466">
    <property type="entry name" value="Metal_Hydrolase"/>
</dbReference>
<feature type="domain" description="Amidohydrolase-related" evidence="1">
    <location>
        <begin position="4"/>
        <end position="261"/>
    </location>
</feature>
<proteinExistence type="predicted"/>
<dbReference type="EMBL" id="JAWLNX010000014">
    <property type="protein sequence ID" value="MEB3369775.1"/>
    <property type="molecule type" value="Genomic_DNA"/>
</dbReference>
<dbReference type="Pfam" id="PF04909">
    <property type="entry name" value="Amidohydro_2"/>
    <property type="match status" value="1"/>
</dbReference>
<dbReference type="PANTHER" id="PTHR35563:SF2">
    <property type="entry name" value="BARREL METAL-DEPENDENT HYDROLASE, PUTATIVE (AFU_ORTHOLOGUE AFUA_1G16240)-RELATED"/>
    <property type="match status" value="1"/>
</dbReference>
<dbReference type="InterPro" id="IPR052358">
    <property type="entry name" value="Aro_Compnd_Degr_Hydrolases"/>
</dbReference>
<dbReference type="PANTHER" id="PTHR35563">
    <property type="entry name" value="BARREL METAL-DEPENDENT HYDROLASE, PUTATIVE (AFU_ORTHOLOGUE AFUA_1G16240)-RELATED"/>
    <property type="match status" value="1"/>
</dbReference>
<dbReference type="SUPFAM" id="SSF51556">
    <property type="entry name" value="Metallo-dependent hydrolases"/>
    <property type="match status" value="1"/>
</dbReference>
<accession>A0ABU6AE15</accession>
<gene>
    <name evidence="2" type="ORF">R4I43_20400</name>
</gene>
<protein>
    <submittedName>
        <fullName evidence="2">Amidohydrolase family protein</fullName>
    </submittedName>
</protein>
<reference evidence="2 3" key="1">
    <citation type="submission" date="2023-10" db="EMBL/GenBank/DDBJ databases">
        <title>Saccharopolyspora sp. nov., isolated from mangrove soil.</title>
        <authorList>
            <person name="Lu Y."/>
            <person name="Liu W."/>
        </authorList>
    </citation>
    <scope>NUCLEOTIDE SEQUENCE [LARGE SCALE GENOMIC DNA]</scope>
    <source>
        <strain evidence="2 3">S2-29</strain>
    </source>
</reference>
<name>A0ABU6AE15_9PSEU</name>